<dbReference type="InterPro" id="IPR000830">
    <property type="entry name" value="Peripherin/rom-1"/>
</dbReference>
<gene>
    <name evidence="7" type="ORF">RRG08_049217</name>
</gene>
<proteinExistence type="predicted"/>
<dbReference type="Pfam" id="PF00335">
    <property type="entry name" value="Tetraspanin"/>
    <property type="match status" value="1"/>
</dbReference>
<comment type="caution">
    <text evidence="7">The sequence shown here is derived from an EMBL/GenBank/DDBJ whole genome shotgun (WGS) entry which is preliminary data.</text>
</comment>
<dbReference type="InterPro" id="IPR008952">
    <property type="entry name" value="Tetraspanin_EC2_sf"/>
</dbReference>
<evidence type="ECO:0000256" key="3">
    <source>
        <dbReference type="ARBA" id="ARBA00022989"/>
    </source>
</evidence>
<comment type="subcellular location">
    <subcellularLocation>
        <location evidence="1">Membrane</location>
        <topology evidence="1">Multi-pass membrane protein</topology>
    </subcellularLocation>
</comment>
<feature type="compositionally biased region" description="Basic and acidic residues" evidence="5">
    <location>
        <begin position="430"/>
        <end position="451"/>
    </location>
</feature>
<dbReference type="PRINTS" id="PR00218">
    <property type="entry name" value="PERIPHERNRDS"/>
</dbReference>
<dbReference type="GO" id="GO:0007601">
    <property type="term" value="P:visual perception"/>
    <property type="evidence" value="ECO:0007669"/>
    <property type="project" value="InterPro"/>
</dbReference>
<accession>A0AAE0YTU4</accession>
<feature type="compositionally biased region" description="Basic residues" evidence="5">
    <location>
        <begin position="452"/>
        <end position="516"/>
    </location>
</feature>
<evidence type="ECO:0000256" key="4">
    <source>
        <dbReference type="ARBA" id="ARBA00023136"/>
    </source>
</evidence>
<feature type="transmembrane region" description="Helical" evidence="6">
    <location>
        <begin position="248"/>
        <end position="266"/>
    </location>
</feature>
<evidence type="ECO:0000256" key="2">
    <source>
        <dbReference type="ARBA" id="ARBA00022692"/>
    </source>
</evidence>
<keyword evidence="8" id="KW-1185">Reference proteome</keyword>
<protein>
    <recommendedName>
        <fullName evidence="9">Tetraspanin</fullName>
    </recommendedName>
</protein>
<evidence type="ECO:0000256" key="1">
    <source>
        <dbReference type="ARBA" id="ARBA00004141"/>
    </source>
</evidence>
<evidence type="ECO:0008006" key="9">
    <source>
        <dbReference type="Google" id="ProtNLM"/>
    </source>
</evidence>
<feature type="compositionally biased region" description="Acidic residues" evidence="5">
    <location>
        <begin position="382"/>
        <end position="391"/>
    </location>
</feature>
<feature type="compositionally biased region" description="Basic residues" evidence="5">
    <location>
        <begin position="363"/>
        <end position="377"/>
    </location>
</feature>
<dbReference type="InterPro" id="IPR018499">
    <property type="entry name" value="Tetraspanin/Peripherin"/>
</dbReference>
<evidence type="ECO:0000256" key="5">
    <source>
        <dbReference type="SAM" id="MobiDB-lite"/>
    </source>
</evidence>
<feature type="compositionally biased region" description="Acidic residues" evidence="5">
    <location>
        <begin position="348"/>
        <end position="359"/>
    </location>
</feature>
<organism evidence="7 8">
    <name type="scientific">Elysia crispata</name>
    <name type="common">lettuce slug</name>
    <dbReference type="NCBI Taxonomy" id="231223"/>
    <lineage>
        <taxon>Eukaryota</taxon>
        <taxon>Metazoa</taxon>
        <taxon>Spiralia</taxon>
        <taxon>Lophotrochozoa</taxon>
        <taxon>Mollusca</taxon>
        <taxon>Gastropoda</taxon>
        <taxon>Heterobranchia</taxon>
        <taxon>Euthyneura</taxon>
        <taxon>Panpulmonata</taxon>
        <taxon>Sacoglossa</taxon>
        <taxon>Placobranchoidea</taxon>
        <taxon>Plakobranchidae</taxon>
        <taxon>Elysia</taxon>
    </lineage>
</organism>
<dbReference type="EMBL" id="JAWDGP010005438">
    <property type="protein sequence ID" value="KAK3756937.1"/>
    <property type="molecule type" value="Genomic_DNA"/>
</dbReference>
<name>A0AAE0YTU4_9GAST</name>
<dbReference type="Gene3D" id="1.10.1450.10">
    <property type="entry name" value="Tetraspanin"/>
    <property type="match status" value="1"/>
</dbReference>
<reference evidence="7" key="1">
    <citation type="journal article" date="2023" name="G3 (Bethesda)">
        <title>A reference genome for the long-term kleptoplast-retaining sea slug Elysia crispata morphotype clarki.</title>
        <authorList>
            <person name="Eastman K.E."/>
            <person name="Pendleton A.L."/>
            <person name="Shaikh M.A."/>
            <person name="Suttiyut T."/>
            <person name="Ogas R."/>
            <person name="Tomko P."/>
            <person name="Gavelis G."/>
            <person name="Widhalm J.R."/>
            <person name="Wisecaver J.H."/>
        </authorList>
    </citation>
    <scope>NUCLEOTIDE SEQUENCE</scope>
    <source>
        <strain evidence="7">ECLA1</strain>
    </source>
</reference>
<feature type="transmembrane region" description="Helical" evidence="6">
    <location>
        <begin position="61"/>
        <end position="80"/>
    </location>
</feature>
<dbReference type="SUPFAM" id="SSF48652">
    <property type="entry name" value="Tetraspanin"/>
    <property type="match status" value="1"/>
</dbReference>
<feature type="compositionally biased region" description="Basic and acidic residues" evidence="5">
    <location>
        <begin position="412"/>
        <end position="422"/>
    </location>
</feature>
<sequence length="516" mass="59053">MCITITVGERGRKLMGFSTTIINIIILFLSIGLFVAGIAIRIRIDKRLEIMDDYDPGALPYYLMVSAALLFLGHLIAVWFCHNATYVESRSDQHYYFVAVILTLIVLFIFVLVSIIVMAVHSSLIYGALEDGIHNAMKAYKSDLDSKMRMDRLQMKFECCGVKSHKDWFKVSWVNTMYLNVLHPEVKPYLVDGEFIKDDVPFSCCSRHAKRACVHYSVSRFSQHEGVSGATLYESGCADTIHNQFYKALLAPTMWLLFIILIMQAIDIPVMRLLQTSIFTADEMNDPEGETEAYCIKGLGGGEDLRGLYKRKKSKDRDAEKGDSDDDEDDKPKKKRGLFSMLKKKKEDDDDDDDDDDDNDSPKRKKGLFSKLRKKVGRGGNDDDDDDDEDDEPKKKGGGIKGLFSKFKKGKKEKDDDGEDKKTKKKKKKEEKDKKKQDKKDKTAKKKDEKKNKKMKKKEDKKKKKLETKKKKQQKKTEKKAKQAKKKVEKSKKKAAKKAKNAAKKAKKKTKKGKKK</sequence>
<dbReference type="AlphaFoldDB" id="A0AAE0YTU4"/>
<feature type="transmembrane region" description="Helical" evidence="6">
    <location>
        <begin position="95"/>
        <end position="120"/>
    </location>
</feature>
<evidence type="ECO:0000313" key="7">
    <source>
        <dbReference type="EMBL" id="KAK3756937.1"/>
    </source>
</evidence>
<dbReference type="GO" id="GO:0016020">
    <property type="term" value="C:membrane"/>
    <property type="evidence" value="ECO:0007669"/>
    <property type="project" value="UniProtKB-SubCell"/>
</dbReference>
<dbReference type="Proteomes" id="UP001283361">
    <property type="component" value="Unassembled WGS sequence"/>
</dbReference>
<evidence type="ECO:0000313" key="8">
    <source>
        <dbReference type="Proteomes" id="UP001283361"/>
    </source>
</evidence>
<feature type="transmembrane region" description="Helical" evidence="6">
    <location>
        <begin position="20"/>
        <end position="40"/>
    </location>
</feature>
<keyword evidence="3 6" id="KW-1133">Transmembrane helix</keyword>
<feature type="region of interest" description="Disordered" evidence="5">
    <location>
        <begin position="309"/>
        <end position="516"/>
    </location>
</feature>
<evidence type="ECO:0000256" key="6">
    <source>
        <dbReference type="SAM" id="Phobius"/>
    </source>
</evidence>
<keyword evidence="4 6" id="KW-0472">Membrane</keyword>
<keyword evidence="2 6" id="KW-0812">Transmembrane</keyword>